<dbReference type="InterPro" id="IPR050810">
    <property type="entry name" value="Bact_Secretion_Sys_Channel"/>
</dbReference>
<comment type="subcellular location">
    <subcellularLocation>
        <location evidence="1">Cell outer membrane</location>
    </subcellularLocation>
</comment>
<evidence type="ECO:0000256" key="1">
    <source>
        <dbReference type="ARBA" id="ARBA00004442"/>
    </source>
</evidence>
<comment type="similarity">
    <text evidence="4">Belongs to the bacterial secretin family.</text>
</comment>
<evidence type="ECO:0000259" key="5">
    <source>
        <dbReference type="Pfam" id="PF00263"/>
    </source>
</evidence>
<dbReference type="InterPro" id="IPR004846">
    <property type="entry name" value="T2SS/T3SS_dom"/>
</dbReference>
<dbReference type="AlphaFoldDB" id="A0A432G4U7"/>
<keyword evidence="3" id="KW-0472">Membrane</keyword>
<dbReference type="Pfam" id="PF00263">
    <property type="entry name" value="Secretin"/>
    <property type="match status" value="1"/>
</dbReference>
<dbReference type="EMBL" id="QNZM01000283">
    <property type="protein sequence ID" value="RTZ78517.1"/>
    <property type="molecule type" value="Genomic_DNA"/>
</dbReference>
<dbReference type="GO" id="GO:0015627">
    <property type="term" value="C:type II protein secretion system complex"/>
    <property type="evidence" value="ECO:0007669"/>
    <property type="project" value="TreeGrafter"/>
</dbReference>
<evidence type="ECO:0000256" key="4">
    <source>
        <dbReference type="RuleBase" id="RU004003"/>
    </source>
</evidence>
<dbReference type="GO" id="GO:0009306">
    <property type="term" value="P:protein secretion"/>
    <property type="evidence" value="ECO:0007669"/>
    <property type="project" value="InterPro"/>
</dbReference>
<dbReference type="PRINTS" id="PR01337">
    <property type="entry name" value="TYPE3OMGPROT"/>
</dbReference>
<dbReference type="PANTHER" id="PTHR30332:SF24">
    <property type="entry name" value="SECRETIN GSPD-RELATED"/>
    <property type="match status" value="1"/>
</dbReference>
<evidence type="ECO:0000256" key="3">
    <source>
        <dbReference type="ARBA" id="ARBA00023136"/>
    </source>
</evidence>
<comment type="caution">
    <text evidence="6">The sequence shown here is derived from an EMBL/GenBank/DDBJ whole genome shotgun (WGS) entry which is preliminary data.</text>
</comment>
<feature type="domain" description="Type II/III secretion system secretin-like" evidence="5">
    <location>
        <begin position="444"/>
        <end position="603"/>
    </location>
</feature>
<name>A0A432G4U7_9DELT</name>
<protein>
    <recommendedName>
        <fullName evidence="5">Type II/III secretion system secretin-like domain-containing protein</fullName>
    </recommendedName>
</protein>
<accession>A0A432G4U7</accession>
<evidence type="ECO:0000313" key="6">
    <source>
        <dbReference type="EMBL" id="RTZ78517.1"/>
    </source>
</evidence>
<proteinExistence type="inferred from homology"/>
<evidence type="ECO:0000256" key="2">
    <source>
        <dbReference type="ARBA" id="ARBA00022729"/>
    </source>
</evidence>
<organism evidence="6 7">
    <name type="scientific">SAR324 cluster bacterium</name>
    <dbReference type="NCBI Taxonomy" id="2024889"/>
    <lineage>
        <taxon>Bacteria</taxon>
        <taxon>Deltaproteobacteria</taxon>
        <taxon>SAR324 cluster</taxon>
    </lineage>
</organism>
<sequence>MKKWLLCIMIFFISGFAKLCAESGIVWKRTDKSGVVLSTVVSATLPVMLEKLFQEFALYPEKIKVDSSVTGIPEVKEVRGHNPETVLSLLLLRHDLTLVSQQDRHLIISRKDAWRHRPFRKILNSPVFLEKILRELSQVGQIALHFDSDKIQGRKVQRNLNYSSIEDAIFDLASHQNAVVVYYPRLHVLEWTQDPPLVTKSVVLSSASQKQVQSFLTEIRKELEEIRLVHDSYPTEKSLILRGSEESVVLTVQLIEQWESGLQKVSSADVEPVPAPSAVESEGIEPKLIPETRIVRLKLKYLSVGPQTVQSNGQPLTIPGVEESLRKALQQRLEDEAEIPPLRPQIIPDLLGNSLILEGSKTHVDWMEKLVQVWDRPLPLIRIEAHLFETSETHSRQLGLEFRGKSVSTDGTVSITDQGPFTAGLALGPAAASQALRVDAVLRLLQSEGKGRMLSRPVVVTLNNVEAEMNSGSVLHIKISTEKTSRLQELKTGITLRVTPRLIEDSDNHSNDRIWLKIYAETSNPIEGSSIDGIPPINTQRAQTQVFVKDGQPFLLGGLIKNRTGESQSGVPFFKDLPFLGTFFRTSGSNNSFDHVMVFVTPTRVFADEIQELPEFSELEQIKKTLEIKP</sequence>
<keyword evidence="2" id="KW-0732">Signal</keyword>
<dbReference type="PANTHER" id="PTHR30332">
    <property type="entry name" value="PROBABLE GENERAL SECRETION PATHWAY PROTEIN D"/>
    <property type="match status" value="1"/>
</dbReference>
<evidence type="ECO:0000313" key="7">
    <source>
        <dbReference type="Proteomes" id="UP000286732"/>
    </source>
</evidence>
<dbReference type="Proteomes" id="UP000286732">
    <property type="component" value="Unassembled WGS sequence"/>
</dbReference>
<reference evidence="6 7" key="1">
    <citation type="submission" date="2018-06" db="EMBL/GenBank/DDBJ databases">
        <title>Combined omics and stable isotope probing to characterize newly discovered Mariana Back-Arc vent microbial communities.</title>
        <authorList>
            <person name="Trembath-Reichert E."/>
            <person name="Huber J.A."/>
        </authorList>
    </citation>
    <scope>NUCLEOTIDE SEQUENCE [LARGE SCALE GENOMIC DNA]</scope>
    <source>
        <strain evidence="6">MAG 63_2</strain>
    </source>
</reference>
<gene>
    <name evidence="6" type="ORF">DSY98_07165</name>
</gene>
<dbReference type="GO" id="GO:0009279">
    <property type="term" value="C:cell outer membrane"/>
    <property type="evidence" value="ECO:0007669"/>
    <property type="project" value="UniProtKB-SubCell"/>
</dbReference>
<dbReference type="InterPro" id="IPR003522">
    <property type="entry name" value="T3SS_OM_pore_YscC"/>
</dbReference>